<proteinExistence type="predicted"/>
<dbReference type="EMBL" id="FMVM01000022">
    <property type="protein sequence ID" value="SCZ09721.1"/>
    <property type="molecule type" value="Genomic_DNA"/>
</dbReference>
<evidence type="ECO:0000256" key="1">
    <source>
        <dbReference type="SAM" id="Phobius"/>
    </source>
</evidence>
<keyword evidence="1" id="KW-0812">Transmembrane</keyword>
<feature type="transmembrane region" description="Helical" evidence="1">
    <location>
        <begin position="29"/>
        <end position="49"/>
    </location>
</feature>
<keyword evidence="1" id="KW-0472">Membrane</keyword>
<reference evidence="3" key="1">
    <citation type="submission" date="2016-10" db="EMBL/GenBank/DDBJ databases">
        <authorList>
            <person name="Varghese N."/>
            <person name="Submissions S."/>
        </authorList>
    </citation>
    <scope>NUCLEOTIDE SEQUENCE [LARGE SCALE GENOMIC DNA]</scope>
    <source>
        <strain evidence="3">BL9</strain>
    </source>
</reference>
<keyword evidence="1" id="KW-1133">Transmembrane helix</keyword>
<evidence type="ECO:0000313" key="2">
    <source>
        <dbReference type="EMBL" id="SCZ09721.1"/>
    </source>
</evidence>
<accession>A0A1G5LB81</accession>
<evidence type="ECO:0000313" key="3">
    <source>
        <dbReference type="Proteomes" id="UP000198538"/>
    </source>
</evidence>
<dbReference type="Proteomes" id="UP000198538">
    <property type="component" value="Unassembled WGS sequence"/>
</dbReference>
<dbReference type="STRING" id="582692.SAMN05720606_12277"/>
<dbReference type="RefSeq" id="WP_090924428.1">
    <property type="nucleotide sequence ID" value="NZ_FMVM01000022.1"/>
</dbReference>
<protein>
    <submittedName>
        <fullName evidence="2">Uncharacterized protein</fullName>
    </submittedName>
</protein>
<sequence>MFAVLLFAGLYLLDWPAVKTSKKSIKRSYFAVLTLFLAWNTLALIWPTWPNPNQVLLLLFGWVDHLML</sequence>
<keyword evidence="3" id="KW-1185">Reference proteome</keyword>
<gene>
    <name evidence="2" type="ORF">SAMN05720606_12277</name>
</gene>
<dbReference type="AlphaFoldDB" id="A0A1G5LB81"/>
<name>A0A1G5LB81_9BACL</name>
<organism evidence="2 3">
    <name type="scientific">Paenibacillus polysaccharolyticus</name>
    <dbReference type="NCBI Taxonomy" id="582692"/>
    <lineage>
        <taxon>Bacteria</taxon>
        <taxon>Bacillati</taxon>
        <taxon>Bacillota</taxon>
        <taxon>Bacilli</taxon>
        <taxon>Bacillales</taxon>
        <taxon>Paenibacillaceae</taxon>
        <taxon>Paenibacillus</taxon>
    </lineage>
</organism>